<protein>
    <submittedName>
        <fullName evidence="2">Uncharacterized protein</fullName>
    </submittedName>
</protein>
<reference evidence="2" key="1">
    <citation type="submission" date="2022-08" db="UniProtKB">
        <authorList>
            <consortium name="EnsemblMetazoa"/>
        </authorList>
    </citation>
    <scope>IDENTIFICATION</scope>
</reference>
<dbReference type="AlphaFoldDB" id="A0A8W7PMT8"/>
<accession>A0A8W7PMT8</accession>
<name>A0A8W7PMT8_ANOCL</name>
<organism evidence="2">
    <name type="scientific">Anopheles coluzzii</name>
    <name type="common">African malaria mosquito</name>
    <dbReference type="NCBI Taxonomy" id="1518534"/>
    <lineage>
        <taxon>Eukaryota</taxon>
        <taxon>Metazoa</taxon>
        <taxon>Ecdysozoa</taxon>
        <taxon>Arthropoda</taxon>
        <taxon>Hexapoda</taxon>
        <taxon>Insecta</taxon>
        <taxon>Pterygota</taxon>
        <taxon>Neoptera</taxon>
        <taxon>Endopterygota</taxon>
        <taxon>Diptera</taxon>
        <taxon>Nematocera</taxon>
        <taxon>Culicoidea</taxon>
        <taxon>Culicidae</taxon>
        <taxon>Anophelinae</taxon>
        <taxon>Anopheles</taxon>
    </lineage>
</organism>
<dbReference type="Proteomes" id="UP000075882">
    <property type="component" value="Unassembled WGS sequence"/>
</dbReference>
<feature type="region of interest" description="Disordered" evidence="1">
    <location>
        <begin position="88"/>
        <end position="113"/>
    </location>
</feature>
<proteinExistence type="predicted"/>
<dbReference type="EnsemblMetazoa" id="ACOM034674-RA">
    <property type="protein sequence ID" value="ACOM034674-PA.1"/>
    <property type="gene ID" value="ACOM034674"/>
</dbReference>
<sequence>MMFSPITFSTMPISYLQHHERAAQAQVAQVQRVAGRLPHRDGFVHHQHAAVPEAAPDGPPAGPVTGSGSLMVMVLIVELGREQRGVLVVGGSVPPSPTALPGETEGDRSGAVEAPLDAGEPVIGGVAPLSNGRIGGVTGEPELPGGLRGSSSVRAMLVVVVLVVDGAVLRPKKSDLAVLCTERRSGMFSSNRNCMSGNWMVRPVREVEVDRLS</sequence>
<evidence type="ECO:0000313" key="2">
    <source>
        <dbReference type="EnsemblMetazoa" id="ACOM034674-PA.1"/>
    </source>
</evidence>
<evidence type="ECO:0000256" key="1">
    <source>
        <dbReference type="SAM" id="MobiDB-lite"/>
    </source>
</evidence>